<accession>A0A9N8HFG1</accession>
<feature type="region of interest" description="Disordered" evidence="1">
    <location>
        <begin position="148"/>
        <end position="194"/>
    </location>
</feature>
<reference evidence="2" key="1">
    <citation type="submission" date="2020-06" db="EMBL/GenBank/DDBJ databases">
        <authorList>
            <consortium name="Plant Systems Biology data submission"/>
        </authorList>
    </citation>
    <scope>NUCLEOTIDE SEQUENCE</scope>
    <source>
        <strain evidence="2">D6</strain>
    </source>
</reference>
<gene>
    <name evidence="2" type="ORF">SEMRO_568_G168230.1</name>
</gene>
<evidence type="ECO:0000313" key="3">
    <source>
        <dbReference type="Proteomes" id="UP001153069"/>
    </source>
</evidence>
<dbReference type="AlphaFoldDB" id="A0A9N8HFG1"/>
<feature type="compositionally biased region" description="Basic residues" evidence="1">
    <location>
        <begin position="29"/>
        <end position="39"/>
    </location>
</feature>
<dbReference type="EMBL" id="CAICTM010000567">
    <property type="protein sequence ID" value="CAB9513053.1"/>
    <property type="molecule type" value="Genomic_DNA"/>
</dbReference>
<feature type="region of interest" description="Disordered" evidence="1">
    <location>
        <begin position="1"/>
        <end position="47"/>
    </location>
</feature>
<protein>
    <submittedName>
        <fullName evidence="2">Uncharacterized protein</fullName>
    </submittedName>
</protein>
<evidence type="ECO:0000313" key="2">
    <source>
        <dbReference type="EMBL" id="CAB9513053.1"/>
    </source>
</evidence>
<keyword evidence="3" id="KW-1185">Reference proteome</keyword>
<evidence type="ECO:0000256" key="1">
    <source>
        <dbReference type="SAM" id="MobiDB-lite"/>
    </source>
</evidence>
<sequence length="352" mass="39294">MSNDSNTSADFLEEDTLTEEDSDGEDSPKKKKTTKKKPKQTQQTWDATSADSVLVAKAVLEGKCNPNDFKSVRKAVPQVEKWIKDERYGRNTLDKIRRNSRKLIRNIHIYLITGNGFLGDTEFLKATQLKGRGGKEINGLPGYIFDGKAEPSADMAKKSNKKEAKKTPPRPRQGRASTVVGGDAAEQPPPPPVVEQPPAAMDLVGGVAALDLNLGGGDLPFDQLVLRLMFTVQDKLDPVISYAPKRPLLCCTMALPGGITWEDIEVSIVDAGQALLFRLHIPLSMRIAKNIIGPIALEDTDYHDLIKSSLKKLPNVVERKIKMPFQCEQVFRWPDNQLPFAEPNNYMRRWYR</sequence>
<comment type="caution">
    <text evidence="2">The sequence shown here is derived from an EMBL/GenBank/DDBJ whole genome shotgun (WGS) entry which is preliminary data.</text>
</comment>
<feature type="compositionally biased region" description="Acidic residues" evidence="1">
    <location>
        <begin position="11"/>
        <end position="25"/>
    </location>
</feature>
<organism evidence="2 3">
    <name type="scientific">Seminavis robusta</name>
    <dbReference type="NCBI Taxonomy" id="568900"/>
    <lineage>
        <taxon>Eukaryota</taxon>
        <taxon>Sar</taxon>
        <taxon>Stramenopiles</taxon>
        <taxon>Ochrophyta</taxon>
        <taxon>Bacillariophyta</taxon>
        <taxon>Bacillariophyceae</taxon>
        <taxon>Bacillariophycidae</taxon>
        <taxon>Naviculales</taxon>
        <taxon>Naviculaceae</taxon>
        <taxon>Seminavis</taxon>
    </lineage>
</organism>
<dbReference type="Proteomes" id="UP001153069">
    <property type="component" value="Unassembled WGS sequence"/>
</dbReference>
<name>A0A9N8HFG1_9STRA</name>
<feature type="compositionally biased region" description="Basic and acidic residues" evidence="1">
    <location>
        <begin position="148"/>
        <end position="166"/>
    </location>
</feature>
<proteinExistence type="predicted"/>